<accession>A0A7Y9WDH6</accession>
<name>A0A7Y9WDH6_9BURK</name>
<dbReference type="EMBL" id="JACCAU010000001">
    <property type="protein sequence ID" value="NYH18867.1"/>
    <property type="molecule type" value="Genomic_DNA"/>
</dbReference>
<gene>
    <name evidence="2" type="ORF">GGD41_006095</name>
</gene>
<proteinExistence type="predicted"/>
<organism evidence="2 3">
    <name type="scientific">Paraburkholderia bryophila</name>
    <dbReference type="NCBI Taxonomy" id="420952"/>
    <lineage>
        <taxon>Bacteria</taxon>
        <taxon>Pseudomonadati</taxon>
        <taxon>Pseudomonadota</taxon>
        <taxon>Betaproteobacteria</taxon>
        <taxon>Burkholderiales</taxon>
        <taxon>Burkholderiaceae</taxon>
        <taxon>Paraburkholderia</taxon>
    </lineage>
</organism>
<reference evidence="2 3" key="1">
    <citation type="submission" date="2020-07" db="EMBL/GenBank/DDBJ databases">
        <title>Exploring microbial biodiversity for novel pathways involved in the catabolism of aromatic compounds derived from lignin.</title>
        <authorList>
            <person name="Elkins J."/>
        </authorList>
    </citation>
    <scope>NUCLEOTIDE SEQUENCE [LARGE SCALE GENOMIC DNA]</scope>
    <source>
        <strain evidence="2 3">H2C3B</strain>
    </source>
</reference>
<feature type="domain" description="DUF3320" evidence="1">
    <location>
        <begin position="93"/>
        <end position="142"/>
    </location>
</feature>
<sequence length="242" mass="26195">MSNGLSAQRAAEDASDLARKVIADAMATSDAESTGSAQNNVKGSNTSVESADAVIASPMTYARNASVAPSDGTGDAHFIEVDLTLAGHEVDADAFFDVTYNPRLLRMIEQVVSVEGPVRDEVLARRIARVHGWVRTGARIQERVVRLASQHYGSEAEDVGTFFWPKEENLPGLVRFRRPVDGTARSVDEISLAELRALASEMREAGHDQDSGVLAMAREIGLRKLSATSRTRLERAWSNTGN</sequence>
<dbReference type="Pfam" id="PF11784">
    <property type="entry name" value="DUF3320"/>
    <property type="match status" value="1"/>
</dbReference>
<comment type="caution">
    <text evidence="2">The sequence shown here is derived from an EMBL/GenBank/DDBJ whole genome shotgun (WGS) entry which is preliminary data.</text>
</comment>
<evidence type="ECO:0000313" key="3">
    <source>
        <dbReference type="Proteomes" id="UP000572540"/>
    </source>
</evidence>
<evidence type="ECO:0000259" key="1">
    <source>
        <dbReference type="Pfam" id="PF11784"/>
    </source>
</evidence>
<protein>
    <recommendedName>
        <fullName evidence="1">DUF3320 domain-containing protein</fullName>
    </recommendedName>
</protein>
<dbReference type="AlphaFoldDB" id="A0A7Y9WDH6"/>
<dbReference type="Proteomes" id="UP000572540">
    <property type="component" value="Unassembled WGS sequence"/>
</dbReference>
<dbReference type="InterPro" id="IPR021754">
    <property type="entry name" value="DUF3320"/>
</dbReference>
<evidence type="ECO:0000313" key="2">
    <source>
        <dbReference type="EMBL" id="NYH18867.1"/>
    </source>
</evidence>